<comment type="caution">
    <text evidence="2">The sequence shown here is derived from an EMBL/GenBank/DDBJ whole genome shotgun (WGS) entry which is preliminary data.</text>
</comment>
<sequence length="107" mass="12118">MSSDLQPGQRHSSDTARQGPVSQYTVRLLAPVRDSEKRFAGLYAGRRSCCNVLESAPWGEEVRDVARRFTIHVVRKRYGRMVWGLVAVGGEEHENKKMRVEGGDVWC</sequence>
<accession>A0AAV4ERG5</accession>
<protein>
    <submittedName>
        <fullName evidence="2">Uncharacterized protein</fullName>
    </submittedName>
</protein>
<evidence type="ECO:0000313" key="3">
    <source>
        <dbReference type="Proteomes" id="UP000762676"/>
    </source>
</evidence>
<feature type="compositionally biased region" description="Polar residues" evidence="1">
    <location>
        <begin position="1"/>
        <end position="10"/>
    </location>
</feature>
<reference evidence="2 3" key="1">
    <citation type="journal article" date="2021" name="Elife">
        <title>Chloroplast acquisition without the gene transfer in kleptoplastic sea slugs, Plakobranchus ocellatus.</title>
        <authorList>
            <person name="Maeda T."/>
            <person name="Takahashi S."/>
            <person name="Yoshida T."/>
            <person name="Shimamura S."/>
            <person name="Takaki Y."/>
            <person name="Nagai Y."/>
            <person name="Toyoda A."/>
            <person name="Suzuki Y."/>
            <person name="Arimoto A."/>
            <person name="Ishii H."/>
            <person name="Satoh N."/>
            <person name="Nishiyama T."/>
            <person name="Hasebe M."/>
            <person name="Maruyama T."/>
            <person name="Minagawa J."/>
            <person name="Obokata J."/>
            <person name="Shigenobu S."/>
        </authorList>
    </citation>
    <scope>NUCLEOTIDE SEQUENCE [LARGE SCALE GENOMIC DNA]</scope>
</reference>
<feature type="region of interest" description="Disordered" evidence="1">
    <location>
        <begin position="1"/>
        <end position="22"/>
    </location>
</feature>
<organism evidence="2 3">
    <name type="scientific">Elysia marginata</name>
    <dbReference type="NCBI Taxonomy" id="1093978"/>
    <lineage>
        <taxon>Eukaryota</taxon>
        <taxon>Metazoa</taxon>
        <taxon>Spiralia</taxon>
        <taxon>Lophotrochozoa</taxon>
        <taxon>Mollusca</taxon>
        <taxon>Gastropoda</taxon>
        <taxon>Heterobranchia</taxon>
        <taxon>Euthyneura</taxon>
        <taxon>Panpulmonata</taxon>
        <taxon>Sacoglossa</taxon>
        <taxon>Placobranchoidea</taxon>
        <taxon>Plakobranchidae</taxon>
        <taxon>Elysia</taxon>
    </lineage>
</organism>
<name>A0AAV4ERG5_9GAST</name>
<evidence type="ECO:0000256" key="1">
    <source>
        <dbReference type="SAM" id="MobiDB-lite"/>
    </source>
</evidence>
<dbReference type="EMBL" id="BMAT01003857">
    <property type="protein sequence ID" value="GFR63597.1"/>
    <property type="molecule type" value="Genomic_DNA"/>
</dbReference>
<evidence type="ECO:0000313" key="2">
    <source>
        <dbReference type="EMBL" id="GFR63597.1"/>
    </source>
</evidence>
<proteinExistence type="predicted"/>
<keyword evidence="3" id="KW-1185">Reference proteome</keyword>
<dbReference type="Proteomes" id="UP000762676">
    <property type="component" value="Unassembled WGS sequence"/>
</dbReference>
<dbReference type="AlphaFoldDB" id="A0AAV4ERG5"/>
<gene>
    <name evidence="2" type="ORF">ElyMa_001899800</name>
</gene>